<evidence type="ECO:0000256" key="1">
    <source>
        <dbReference type="SAM" id="MobiDB-lite"/>
    </source>
</evidence>
<dbReference type="GO" id="GO:0000981">
    <property type="term" value="F:DNA-binding transcription factor activity, RNA polymerase II-specific"/>
    <property type="evidence" value="ECO:0007669"/>
    <property type="project" value="InterPro"/>
</dbReference>
<dbReference type="SMART" id="SM00066">
    <property type="entry name" value="GAL4"/>
    <property type="match status" value="1"/>
</dbReference>
<dbReference type="InterPro" id="IPR052400">
    <property type="entry name" value="Zn2-C6_fungal_TF"/>
</dbReference>
<feature type="domain" description="Zn(2)-C6 fungal-type" evidence="2">
    <location>
        <begin position="13"/>
        <end position="45"/>
    </location>
</feature>
<name>A0A8H4R2J5_9AGAR</name>
<dbReference type="CDD" id="cd00067">
    <property type="entry name" value="GAL4"/>
    <property type="match status" value="1"/>
</dbReference>
<dbReference type="PANTHER" id="PTHR47657:SF14">
    <property type="entry name" value="ZN(2)-C6 FUNGAL-TYPE DOMAIN-CONTAINING PROTEIN"/>
    <property type="match status" value="1"/>
</dbReference>
<proteinExistence type="predicted"/>
<evidence type="ECO:0000313" key="3">
    <source>
        <dbReference type="EMBL" id="KAF4622250.1"/>
    </source>
</evidence>
<dbReference type="SUPFAM" id="SSF57701">
    <property type="entry name" value="Zn2/Cys6 DNA-binding domain"/>
    <property type="match status" value="1"/>
</dbReference>
<evidence type="ECO:0000313" key="4">
    <source>
        <dbReference type="Proteomes" id="UP000521872"/>
    </source>
</evidence>
<protein>
    <recommendedName>
        <fullName evidence="2">Zn(2)-C6 fungal-type domain-containing protein</fullName>
    </recommendedName>
</protein>
<dbReference type="Pfam" id="PF00172">
    <property type="entry name" value="Zn_clus"/>
    <property type="match status" value="1"/>
</dbReference>
<reference evidence="3 4" key="1">
    <citation type="submission" date="2019-12" db="EMBL/GenBank/DDBJ databases">
        <authorList>
            <person name="Floudas D."/>
            <person name="Bentzer J."/>
            <person name="Ahren D."/>
            <person name="Johansson T."/>
            <person name="Persson P."/>
            <person name="Tunlid A."/>
        </authorList>
    </citation>
    <scope>NUCLEOTIDE SEQUENCE [LARGE SCALE GENOMIC DNA]</scope>
    <source>
        <strain evidence="3 4">CBS 102.39</strain>
    </source>
</reference>
<accession>A0A8H4R2J5</accession>
<evidence type="ECO:0000259" key="2">
    <source>
        <dbReference type="PROSITE" id="PS50048"/>
    </source>
</evidence>
<comment type="caution">
    <text evidence="3">The sequence shown here is derived from an EMBL/GenBank/DDBJ whole genome shotgun (WGS) entry which is preliminary data.</text>
</comment>
<organism evidence="3 4">
    <name type="scientific">Agrocybe pediades</name>
    <dbReference type="NCBI Taxonomy" id="84607"/>
    <lineage>
        <taxon>Eukaryota</taxon>
        <taxon>Fungi</taxon>
        <taxon>Dikarya</taxon>
        <taxon>Basidiomycota</taxon>
        <taxon>Agaricomycotina</taxon>
        <taxon>Agaricomycetes</taxon>
        <taxon>Agaricomycetidae</taxon>
        <taxon>Agaricales</taxon>
        <taxon>Agaricineae</taxon>
        <taxon>Strophariaceae</taxon>
        <taxon>Agrocybe</taxon>
    </lineage>
</organism>
<dbReference type="Pfam" id="PF11951">
    <property type="entry name" value="Fungal_trans_2"/>
    <property type="match status" value="1"/>
</dbReference>
<feature type="region of interest" description="Disordered" evidence="1">
    <location>
        <begin position="58"/>
        <end position="78"/>
    </location>
</feature>
<dbReference type="EMBL" id="JAACJL010000002">
    <property type="protein sequence ID" value="KAF4622250.1"/>
    <property type="molecule type" value="Genomic_DNA"/>
</dbReference>
<dbReference type="PROSITE" id="PS50048">
    <property type="entry name" value="ZN2_CY6_FUNGAL_2"/>
    <property type="match status" value="1"/>
</dbReference>
<dbReference type="InterPro" id="IPR001138">
    <property type="entry name" value="Zn2Cys6_DnaBD"/>
</dbReference>
<sequence>MPPSKGHKKSRNGCLGCKKRRIKCDEEHPKCGNCIKRGIEVDCVYVRTLLVAVRDEEENINPGSSSSDEPSLPPCGLSSTNSEISQILARDGHCVCGYFHSYPTRTLVYDGYPGGLPACAILFRFQRPVTNEGWNLSVGPYVGHFNNDNRLPLTDVSLFQHYLTSTSATMVFANHPEVWETWTDIVPRMTSSHNFVMQALLAVAAAHIDTEESNLMADYYFQQALQSLQSELSGNVKKAITQRNCDALFMTLSIFTLFALSGRMQKFLVGNGNATGTLNHLDTTWTVFLRSGVGVFVNSWTWITTGSIAPYISHLPPEPKMSTSFSCRTEAMFMNLNRLCTDGSIDGAGEELGNISTSTTYFTAIWNLKKIWSVLEEVAGISNPYSEPVTEVSPSSSNRKHRATVVELCNITYHFVLRTPAQFWESLHKKKPRALTIYAYLSVCWEALDFAHRLGSPDAGSTPDKKKDSAMFWLAGRAEVDLKGVEMELRSSGDWDTWSEWIVGAWSVFNGLRAGWWFDQDVEAGTVGTAGIALPGSEVATLDAGTIWGNQEHENVPPAHWDGGTYVQVANVNHLGLGGFAVLGLGGGDWAASSLMEGPLSPGAEFNTYG</sequence>
<dbReference type="InterPro" id="IPR021858">
    <property type="entry name" value="Fun_TF"/>
</dbReference>
<dbReference type="AlphaFoldDB" id="A0A8H4R2J5"/>
<dbReference type="Gene3D" id="4.10.240.10">
    <property type="entry name" value="Zn(2)-C6 fungal-type DNA-binding domain"/>
    <property type="match status" value="1"/>
</dbReference>
<dbReference type="Proteomes" id="UP000521872">
    <property type="component" value="Unassembled WGS sequence"/>
</dbReference>
<keyword evidence="4" id="KW-1185">Reference proteome</keyword>
<gene>
    <name evidence="3" type="ORF">D9613_009609</name>
</gene>
<dbReference type="InterPro" id="IPR036864">
    <property type="entry name" value="Zn2-C6_fun-type_DNA-bd_sf"/>
</dbReference>
<dbReference type="PROSITE" id="PS00463">
    <property type="entry name" value="ZN2_CY6_FUNGAL_1"/>
    <property type="match status" value="1"/>
</dbReference>
<dbReference type="PANTHER" id="PTHR47657">
    <property type="entry name" value="STEROL REGULATORY ELEMENT-BINDING PROTEIN ECM22"/>
    <property type="match status" value="1"/>
</dbReference>
<dbReference type="GO" id="GO:0008270">
    <property type="term" value="F:zinc ion binding"/>
    <property type="evidence" value="ECO:0007669"/>
    <property type="project" value="InterPro"/>
</dbReference>